<protein>
    <submittedName>
        <fullName evidence="1">Uncharacterized protein</fullName>
    </submittedName>
</protein>
<name>A0A8T3A9X6_DENNO</name>
<dbReference type="AlphaFoldDB" id="A0A8T3A9X6"/>
<organism evidence="1 2">
    <name type="scientific">Dendrobium nobile</name>
    <name type="common">Orchid</name>
    <dbReference type="NCBI Taxonomy" id="94219"/>
    <lineage>
        <taxon>Eukaryota</taxon>
        <taxon>Viridiplantae</taxon>
        <taxon>Streptophyta</taxon>
        <taxon>Embryophyta</taxon>
        <taxon>Tracheophyta</taxon>
        <taxon>Spermatophyta</taxon>
        <taxon>Magnoliopsida</taxon>
        <taxon>Liliopsida</taxon>
        <taxon>Asparagales</taxon>
        <taxon>Orchidaceae</taxon>
        <taxon>Epidendroideae</taxon>
        <taxon>Malaxideae</taxon>
        <taxon>Dendrobiinae</taxon>
        <taxon>Dendrobium</taxon>
    </lineage>
</organism>
<gene>
    <name evidence="1" type="ORF">KFK09_027246</name>
</gene>
<dbReference type="EMBL" id="JAGYWB010000018">
    <property type="protein sequence ID" value="KAI0492970.1"/>
    <property type="molecule type" value="Genomic_DNA"/>
</dbReference>
<comment type="caution">
    <text evidence="1">The sequence shown here is derived from an EMBL/GenBank/DDBJ whole genome shotgun (WGS) entry which is preliminary data.</text>
</comment>
<dbReference type="Proteomes" id="UP000829196">
    <property type="component" value="Unassembled WGS sequence"/>
</dbReference>
<reference evidence="1" key="1">
    <citation type="journal article" date="2022" name="Front. Genet.">
        <title>Chromosome-Scale Assembly of the Dendrobium nobile Genome Provides Insights Into the Molecular Mechanism of the Biosynthesis of the Medicinal Active Ingredient of Dendrobium.</title>
        <authorList>
            <person name="Xu Q."/>
            <person name="Niu S.-C."/>
            <person name="Li K.-L."/>
            <person name="Zheng P.-J."/>
            <person name="Zhang X.-J."/>
            <person name="Jia Y."/>
            <person name="Liu Y."/>
            <person name="Niu Y.-X."/>
            <person name="Yu L.-H."/>
            <person name="Chen D.-F."/>
            <person name="Zhang G.-Q."/>
        </authorList>
    </citation>
    <scope>NUCLEOTIDE SEQUENCE</scope>
    <source>
        <tissue evidence="1">Leaf</tissue>
    </source>
</reference>
<proteinExistence type="predicted"/>
<keyword evidence="2" id="KW-1185">Reference proteome</keyword>
<sequence length="94" mass="10619">MASTVAATTSVFARSSTALNPNRVHLRFFAPRPCRPLGRFRFLPIRALSSPNWFFSPIEVCVKESLQFPESSVTVSYDLTLALSFLYFVKKNCL</sequence>
<accession>A0A8T3A9X6</accession>
<evidence type="ECO:0000313" key="1">
    <source>
        <dbReference type="EMBL" id="KAI0492970.1"/>
    </source>
</evidence>
<evidence type="ECO:0000313" key="2">
    <source>
        <dbReference type="Proteomes" id="UP000829196"/>
    </source>
</evidence>